<dbReference type="AlphaFoldDB" id="A0A1D9MBB3"/>
<dbReference type="KEGG" id="rhp:LPB142_07295"/>
<reference evidence="1 2" key="1">
    <citation type="submission" date="2016-10" db="EMBL/GenBank/DDBJ databases">
        <title>Rhodobacter sp. LPB0142, isolated from sea water.</title>
        <authorList>
            <person name="Kim E."/>
            <person name="Yi H."/>
        </authorList>
    </citation>
    <scope>NUCLEOTIDE SEQUENCE [LARGE SCALE GENOMIC DNA]</scope>
    <source>
        <strain evidence="1 2">LPB0142</strain>
    </source>
</reference>
<dbReference type="STRING" id="1850250.LPB142_07295"/>
<dbReference type="RefSeq" id="WP_071165967.1">
    <property type="nucleotide sequence ID" value="NZ_CP017781.1"/>
</dbReference>
<protein>
    <submittedName>
        <fullName evidence="1">Uncharacterized protein</fullName>
    </submittedName>
</protein>
<keyword evidence="2" id="KW-1185">Reference proteome</keyword>
<accession>A0A1D9MBB3</accession>
<organism evidence="1 2">
    <name type="scientific">Rhodobacter xanthinilyticus</name>
    <dbReference type="NCBI Taxonomy" id="1850250"/>
    <lineage>
        <taxon>Bacteria</taxon>
        <taxon>Pseudomonadati</taxon>
        <taxon>Pseudomonadota</taxon>
        <taxon>Alphaproteobacteria</taxon>
        <taxon>Rhodobacterales</taxon>
        <taxon>Rhodobacter group</taxon>
        <taxon>Rhodobacter</taxon>
    </lineage>
</organism>
<dbReference type="Proteomes" id="UP000176562">
    <property type="component" value="Chromosome"/>
</dbReference>
<name>A0A1D9MBB3_9RHOB</name>
<evidence type="ECO:0000313" key="2">
    <source>
        <dbReference type="Proteomes" id="UP000176562"/>
    </source>
</evidence>
<sequence length="308" mass="31493">MKDLEAQAAAAEAEITSLWAGLGAKSPSGARLAAGAGLGALAGAGMRVNPLLGALAGLGLAYLSAPKRGLLDEAEAALAPKKPLGEAAAEAREAWRALADAAYASAEEKLATLAEVSAQKGAEALDLAREKAKIAEALAQDLAVSFRHDLEGLTEDTAERVAQARAEAYRRAREIGAQAAEGMEAGLDLIRRHPYATAAAGVAGATAIWAARSPKARAQLAQIAPDLARLAPYAALAESLLSARSTAAAQGPAEAMMRKAGAQARAARDSAGEGLRETSADLRARLADEIETLSRAAQERLRGNGLAH</sequence>
<gene>
    <name evidence="1" type="ORF">LPB142_07295</name>
</gene>
<proteinExistence type="predicted"/>
<evidence type="ECO:0000313" key="1">
    <source>
        <dbReference type="EMBL" id="AOZ69152.1"/>
    </source>
</evidence>
<dbReference type="EMBL" id="CP017781">
    <property type="protein sequence ID" value="AOZ69152.1"/>
    <property type="molecule type" value="Genomic_DNA"/>
</dbReference>